<dbReference type="InterPro" id="IPR011712">
    <property type="entry name" value="Sig_transdc_His_kin_sub3_dim/P"/>
</dbReference>
<keyword evidence="4" id="KW-0812">Transmembrane</keyword>
<proteinExistence type="predicted"/>
<feature type="transmembrane region" description="Helical" evidence="4">
    <location>
        <begin position="12"/>
        <end position="33"/>
    </location>
</feature>
<sequence length="441" mass="49703">MKTMSLRGVINLRILTSALAIVILGVVLAIWQARESVREEVNSSYNLALQMLEFGLNQFTRDEHSESEWLEQISRLRETRHLQIKLFDKKGHETNLTHNTARHYKDIPPQWFIDAVMIKPVSSSYDITLPHDAMQRIVISADPMDEIAEAWNESLVYFWSILLMLSIIFFAINVVFHSMLKTVQAILFGLKDVEKGNYEQQLPRFRITEFDAIADEVNNLTQALKAEKQNNQALARHTMQIQETERRHMSRELHDEMGQSLTAVKAMSVAAKHPTADINDIADTIIGICNHLSGVVRSMMRTLHPLSLSDLGLLATLTDLVSEWQRRQPGLAIHLNYAHDIDVLDDEVAIHVYRIVQECITNVVRHAKATQANITITKQGADTVHLQIKDNGQGGVSSGEGVGVLAMRERVESMGGKFLFESVTGRGVTVKASMPLIEKRA</sequence>
<keyword evidence="3" id="KW-0175">Coiled coil</keyword>
<feature type="coiled-coil region" evidence="3">
    <location>
        <begin position="210"/>
        <end position="237"/>
    </location>
</feature>
<gene>
    <name evidence="6" type="ORF">LCGC14_1166180</name>
</gene>
<evidence type="ECO:0000256" key="3">
    <source>
        <dbReference type="SAM" id="Coils"/>
    </source>
</evidence>
<feature type="transmembrane region" description="Helical" evidence="4">
    <location>
        <begin position="156"/>
        <end position="176"/>
    </location>
</feature>
<reference evidence="6" key="1">
    <citation type="journal article" date="2015" name="Nature">
        <title>Complex archaea that bridge the gap between prokaryotes and eukaryotes.</title>
        <authorList>
            <person name="Spang A."/>
            <person name="Saw J.H."/>
            <person name="Jorgensen S.L."/>
            <person name="Zaremba-Niedzwiedzka K."/>
            <person name="Martijn J."/>
            <person name="Lind A.E."/>
            <person name="van Eijk R."/>
            <person name="Schleper C."/>
            <person name="Guy L."/>
            <person name="Ettema T.J."/>
        </authorList>
    </citation>
    <scope>NUCLEOTIDE SEQUENCE</scope>
</reference>
<dbReference type="Pfam" id="PF07730">
    <property type="entry name" value="HisKA_3"/>
    <property type="match status" value="1"/>
</dbReference>
<organism evidence="6">
    <name type="scientific">marine sediment metagenome</name>
    <dbReference type="NCBI Taxonomy" id="412755"/>
    <lineage>
        <taxon>unclassified sequences</taxon>
        <taxon>metagenomes</taxon>
        <taxon>ecological metagenomes</taxon>
    </lineage>
</organism>
<dbReference type="SMART" id="SM00387">
    <property type="entry name" value="HATPase_c"/>
    <property type="match status" value="1"/>
</dbReference>
<dbReference type="Pfam" id="PF16448">
    <property type="entry name" value="LapD_MoxY_N"/>
    <property type="match status" value="1"/>
</dbReference>
<dbReference type="InterPro" id="IPR032244">
    <property type="entry name" value="LapD_MoxY_N"/>
</dbReference>
<keyword evidence="4" id="KW-1133">Transmembrane helix</keyword>
<dbReference type="PANTHER" id="PTHR24421:SF58">
    <property type="entry name" value="SIGNAL TRANSDUCTION HISTIDINE-PROTEIN KINASE_PHOSPHATASE UHPB"/>
    <property type="match status" value="1"/>
</dbReference>
<dbReference type="GO" id="GO:0046983">
    <property type="term" value="F:protein dimerization activity"/>
    <property type="evidence" value="ECO:0007669"/>
    <property type="project" value="InterPro"/>
</dbReference>
<dbReference type="GO" id="GO:0016020">
    <property type="term" value="C:membrane"/>
    <property type="evidence" value="ECO:0007669"/>
    <property type="project" value="InterPro"/>
</dbReference>
<keyword evidence="2" id="KW-0418">Kinase</keyword>
<dbReference type="PANTHER" id="PTHR24421">
    <property type="entry name" value="NITRATE/NITRITE SENSOR PROTEIN NARX-RELATED"/>
    <property type="match status" value="1"/>
</dbReference>
<dbReference type="Pfam" id="PF02518">
    <property type="entry name" value="HATPase_c"/>
    <property type="match status" value="1"/>
</dbReference>
<evidence type="ECO:0000256" key="1">
    <source>
        <dbReference type="ARBA" id="ARBA00022679"/>
    </source>
</evidence>
<evidence type="ECO:0000313" key="6">
    <source>
        <dbReference type="EMBL" id="KKM97619.1"/>
    </source>
</evidence>
<feature type="domain" description="Histidine kinase/HSP90-like ATPase" evidence="5">
    <location>
        <begin position="347"/>
        <end position="438"/>
    </location>
</feature>
<dbReference type="AlphaFoldDB" id="A0A0F9LRA0"/>
<evidence type="ECO:0000259" key="5">
    <source>
        <dbReference type="SMART" id="SM00387"/>
    </source>
</evidence>
<dbReference type="CDD" id="cd16917">
    <property type="entry name" value="HATPase_UhpB-NarQ-NarX-like"/>
    <property type="match status" value="1"/>
</dbReference>
<dbReference type="EMBL" id="LAZR01005725">
    <property type="protein sequence ID" value="KKM97619.1"/>
    <property type="molecule type" value="Genomic_DNA"/>
</dbReference>
<name>A0A0F9LRA0_9ZZZZ</name>
<protein>
    <recommendedName>
        <fullName evidence="5">Histidine kinase/HSP90-like ATPase domain-containing protein</fullName>
    </recommendedName>
</protein>
<keyword evidence="1" id="KW-0808">Transferase</keyword>
<dbReference type="InterPro" id="IPR036890">
    <property type="entry name" value="HATPase_C_sf"/>
</dbReference>
<dbReference type="InterPro" id="IPR003594">
    <property type="entry name" value="HATPase_dom"/>
</dbReference>
<evidence type="ECO:0000256" key="4">
    <source>
        <dbReference type="SAM" id="Phobius"/>
    </source>
</evidence>
<dbReference type="Gene3D" id="1.20.5.1930">
    <property type="match status" value="1"/>
</dbReference>
<dbReference type="SUPFAM" id="SSF55874">
    <property type="entry name" value="ATPase domain of HSP90 chaperone/DNA topoisomerase II/histidine kinase"/>
    <property type="match status" value="1"/>
</dbReference>
<dbReference type="InterPro" id="IPR050482">
    <property type="entry name" value="Sensor_HK_TwoCompSys"/>
</dbReference>
<keyword evidence="4" id="KW-0472">Membrane</keyword>
<evidence type="ECO:0000256" key="2">
    <source>
        <dbReference type="ARBA" id="ARBA00022777"/>
    </source>
</evidence>
<accession>A0A0F9LRA0</accession>
<comment type="caution">
    <text evidence="6">The sequence shown here is derived from an EMBL/GenBank/DDBJ whole genome shotgun (WGS) entry which is preliminary data.</text>
</comment>
<dbReference type="Gene3D" id="3.30.565.10">
    <property type="entry name" value="Histidine kinase-like ATPase, C-terminal domain"/>
    <property type="match status" value="1"/>
</dbReference>
<dbReference type="GO" id="GO:0000155">
    <property type="term" value="F:phosphorelay sensor kinase activity"/>
    <property type="evidence" value="ECO:0007669"/>
    <property type="project" value="InterPro"/>
</dbReference>